<keyword evidence="3" id="KW-1003">Cell membrane</keyword>
<dbReference type="AlphaFoldDB" id="A0A9X2WGX4"/>
<evidence type="ECO:0000313" key="8">
    <source>
        <dbReference type="EMBL" id="MCT7359547.1"/>
    </source>
</evidence>
<dbReference type="GO" id="GO:0005886">
    <property type="term" value="C:plasma membrane"/>
    <property type="evidence" value="ECO:0007669"/>
    <property type="project" value="UniProtKB-SubCell"/>
</dbReference>
<keyword evidence="9" id="KW-1185">Reference proteome</keyword>
<proteinExistence type="inferred from homology"/>
<evidence type="ECO:0000256" key="1">
    <source>
        <dbReference type="ARBA" id="ARBA00004651"/>
    </source>
</evidence>
<feature type="transmembrane region" description="Helical" evidence="7">
    <location>
        <begin position="341"/>
        <end position="359"/>
    </location>
</feature>
<sequence length="394" mass="42014">MRAGDMPLAAAARRFPRAHSAVASKGHWQGAFPTLMLILLLALVCQWLAGLPQLKHWGIGSLPLSILLGILIASTLAPRFLGNATQEYAKGGLKVRRFSQQVLLKTGIVLFGFQLTLEQLWRVGWQALLVDVVTIAAVLSIGIWLGQRWLKLPLRLSILIAIGSAVCGAAAIMATAPLLGERTQADAVEGTGQGTEHSAEQQLAIAVALVALFGTLSVLLYPLLCQWFGLDSNSAGLYIGSTVHEVAQAVAATDVLDPATQQNALIVKLLRVALLAPTLLLLGQWLLRRPVADTEKNLQPQTAAAPKRLPVPGFVLGFVAVIVLNSVLPLPLWLTELAAKASVWCLMLAMVALGLNTRWQGMVAAGMKPVLLGLILWLLLLVGGGWLNALFVLA</sequence>
<dbReference type="PANTHER" id="PTHR30106:SF2">
    <property type="entry name" value="UPF0324 INNER MEMBRANE PROTEIN YEIH"/>
    <property type="match status" value="1"/>
</dbReference>
<dbReference type="RefSeq" id="WP_260976413.1">
    <property type="nucleotide sequence ID" value="NZ_JAOANI010000019.1"/>
</dbReference>
<evidence type="ECO:0000256" key="6">
    <source>
        <dbReference type="ARBA" id="ARBA00023136"/>
    </source>
</evidence>
<dbReference type="EMBL" id="JAOANI010000019">
    <property type="protein sequence ID" value="MCT7359547.1"/>
    <property type="molecule type" value="Genomic_DNA"/>
</dbReference>
<organism evidence="8 9">
    <name type="scientific">Thalassolituus pacificus</name>
    <dbReference type="NCBI Taxonomy" id="2975440"/>
    <lineage>
        <taxon>Bacteria</taxon>
        <taxon>Pseudomonadati</taxon>
        <taxon>Pseudomonadota</taxon>
        <taxon>Gammaproteobacteria</taxon>
        <taxon>Oceanospirillales</taxon>
        <taxon>Oceanospirillaceae</taxon>
        <taxon>Thalassolituus</taxon>
    </lineage>
</organism>
<comment type="caution">
    <text evidence="8">The sequence shown here is derived from an EMBL/GenBank/DDBJ whole genome shotgun (WGS) entry which is preliminary data.</text>
</comment>
<evidence type="ECO:0000256" key="7">
    <source>
        <dbReference type="SAM" id="Phobius"/>
    </source>
</evidence>
<dbReference type="InterPro" id="IPR018383">
    <property type="entry name" value="UPF0324_pro"/>
</dbReference>
<evidence type="ECO:0000256" key="4">
    <source>
        <dbReference type="ARBA" id="ARBA00022692"/>
    </source>
</evidence>
<evidence type="ECO:0000313" key="9">
    <source>
        <dbReference type="Proteomes" id="UP001147830"/>
    </source>
</evidence>
<feature type="transmembrane region" description="Helical" evidence="7">
    <location>
        <begin position="30"/>
        <end position="49"/>
    </location>
</feature>
<reference evidence="8" key="1">
    <citation type="journal article" date="2022" name="Front. Microbiol.">
        <title>Genome-based taxonomic rearrangement of Oceanobacter-related bacteria including the description of Thalassolituus hydrocarbonoclasticus sp. nov. and Thalassolituus pacificus sp. nov. and emended description of the genus Thalassolituus.</title>
        <authorList>
            <person name="Dong C."/>
            <person name="Wei L."/>
            <person name="Wang J."/>
            <person name="Lai Q."/>
            <person name="Huang Z."/>
            <person name="Shao Z."/>
        </authorList>
    </citation>
    <scope>NUCLEOTIDE SEQUENCE</scope>
    <source>
        <strain evidence="8">59MF3M-4</strain>
    </source>
</reference>
<feature type="transmembrane region" description="Helical" evidence="7">
    <location>
        <begin position="158"/>
        <end position="179"/>
    </location>
</feature>
<feature type="transmembrane region" description="Helical" evidence="7">
    <location>
        <begin position="127"/>
        <end position="146"/>
    </location>
</feature>
<dbReference type="PANTHER" id="PTHR30106">
    <property type="entry name" value="INNER MEMBRANE PROTEIN YEIH-RELATED"/>
    <property type="match status" value="1"/>
</dbReference>
<feature type="transmembrane region" description="Helical" evidence="7">
    <location>
        <begin position="314"/>
        <end position="334"/>
    </location>
</feature>
<keyword evidence="5 7" id="KW-1133">Transmembrane helix</keyword>
<feature type="transmembrane region" description="Helical" evidence="7">
    <location>
        <begin position="269"/>
        <end position="287"/>
    </location>
</feature>
<feature type="transmembrane region" description="Helical" evidence="7">
    <location>
        <begin position="371"/>
        <end position="393"/>
    </location>
</feature>
<protein>
    <submittedName>
        <fullName evidence="8">Sulfate exporter family transporter</fullName>
    </submittedName>
</protein>
<evidence type="ECO:0000256" key="5">
    <source>
        <dbReference type="ARBA" id="ARBA00022989"/>
    </source>
</evidence>
<keyword evidence="6 7" id="KW-0472">Membrane</keyword>
<evidence type="ECO:0000256" key="3">
    <source>
        <dbReference type="ARBA" id="ARBA00022475"/>
    </source>
</evidence>
<dbReference type="InterPro" id="IPR000415">
    <property type="entry name" value="Nitroreductase-like"/>
</dbReference>
<comment type="subcellular location">
    <subcellularLocation>
        <location evidence="1">Cell membrane</location>
        <topology evidence="1">Multi-pass membrane protein</topology>
    </subcellularLocation>
</comment>
<dbReference type="GO" id="GO:0016491">
    <property type="term" value="F:oxidoreductase activity"/>
    <property type="evidence" value="ECO:0007669"/>
    <property type="project" value="InterPro"/>
</dbReference>
<feature type="transmembrane region" description="Helical" evidence="7">
    <location>
        <begin position="203"/>
        <end position="224"/>
    </location>
</feature>
<accession>A0A9X2WGX4</accession>
<gene>
    <name evidence="8" type="ORF">NYR02_10975</name>
</gene>
<keyword evidence="4 7" id="KW-0812">Transmembrane</keyword>
<dbReference type="Proteomes" id="UP001147830">
    <property type="component" value="Unassembled WGS sequence"/>
</dbReference>
<name>A0A9X2WGX4_9GAMM</name>
<comment type="similarity">
    <text evidence="2">Belongs to the UPF0324 family.</text>
</comment>
<evidence type="ECO:0000256" key="2">
    <source>
        <dbReference type="ARBA" id="ARBA00007977"/>
    </source>
</evidence>
<dbReference type="SUPFAM" id="SSF55469">
    <property type="entry name" value="FMN-dependent nitroreductase-like"/>
    <property type="match status" value="1"/>
</dbReference>
<dbReference type="Pfam" id="PF03601">
    <property type="entry name" value="Cons_hypoth698"/>
    <property type="match status" value="1"/>
</dbReference>
<reference evidence="8" key="2">
    <citation type="submission" date="2022-08" db="EMBL/GenBank/DDBJ databases">
        <authorList>
            <person name="Dong C."/>
        </authorList>
    </citation>
    <scope>NUCLEOTIDE SEQUENCE</scope>
    <source>
        <strain evidence="8">59MF3M-4</strain>
    </source>
</reference>
<feature type="transmembrane region" description="Helical" evidence="7">
    <location>
        <begin position="61"/>
        <end position="81"/>
    </location>
</feature>